<dbReference type="Proteomes" id="UP000183809">
    <property type="component" value="Unassembled WGS sequence"/>
</dbReference>
<dbReference type="EMBL" id="MNUE01000063">
    <property type="protein sequence ID" value="OJD30286.1"/>
    <property type="molecule type" value="Genomic_DNA"/>
</dbReference>
<dbReference type="STRING" id="236234.A0A1J9QN20"/>
<keyword evidence="1" id="KW-0812">Transmembrane</keyword>
<dbReference type="PANTHER" id="PTHR35395">
    <property type="entry name" value="DUF6536 DOMAIN-CONTAINING PROTEIN"/>
    <property type="match status" value="1"/>
</dbReference>
<comment type="caution">
    <text evidence="2">The sequence shown here is derived from an EMBL/GenBank/DDBJ whole genome shotgun (WGS) entry which is preliminary data.</text>
</comment>
<dbReference type="AlphaFoldDB" id="A0A1J9QN20"/>
<dbReference type="RefSeq" id="XP_020126546.1">
    <property type="nucleotide sequence ID" value="XM_020278112.1"/>
</dbReference>
<evidence type="ECO:0000256" key="1">
    <source>
        <dbReference type="SAM" id="Phobius"/>
    </source>
</evidence>
<dbReference type="GeneID" id="31018373"/>
<evidence type="ECO:0000313" key="2">
    <source>
        <dbReference type="EMBL" id="OJD30286.1"/>
    </source>
</evidence>
<dbReference type="PANTHER" id="PTHR35395:SF1">
    <property type="entry name" value="DUF6536 DOMAIN-CONTAINING PROTEIN"/>
    <property type="match status" value="1"/>
</dbReference>
<keyword evidence="3" id="KW-1185">Reference proteome</keyword>
<feature type="transmembrane region" description="Helical" evidence="1">
    <location>
        <begin position="319"/>
        <end position="338"/>
    </location>
</feature>
<organism evidence="2 3">
    <name type="scientific">Diplodia corticola</name>
    <dbReference type="NCBI Taxonomy" id="236234"/>
    <lineage>
        <taxon>Eukaryota</taxon>
        <taxon>Fungi</taxon>
        <taxon>Dikarya</taxon>
        <taxon>Ascomycota</taxon>
        <taxon>Pezizomycotina</taxon>
        <taxon>Dothideomycetes</taxon>
        <taxon>Dothideomycetes incertae sedis</taxon>
        <taxon>Botryosphaeriales</taxon>
        <taxon>Botryosphaeriaceae</taxon>
        <taxon>Diplodia</taxon>
    </lineage>
</organism>
<feature type="transmembrane region" description="Helical" evidence="1">
    <location>
        <begin position="426"/>
        <end position="451"/>
    </location>
</feature>
<feature type="transmembrane region" description="Helical" evidence="1">
    <location>
        <begin position="164"/>
        <end position="186"/>
    </location>
</feature>
<gene>
    <name evidence="2" type="ORF">BKCO1_6300017</name>
</gene>
<dbReference type="OrthoDB" id="5429634at2759"/>
<feature type="transmembrane region" description="Helical" evidence="1">
    <location>
        <begin position="257"/>
        <end position="279"/>
    </location>
</feature>
<protein>
    <submittedName>
        <fullName evidence="2">Uncharacterized protein</fullName>
    </submittedName>
</protein>
<accession>A0A1J9QN20</accession>
<keyword evidence="1" id="KW-0472">Membrane</keyword>
<reference evidence="2 3" key="1">
    <citation type="submission" date="2016-10" db="EMBL/GenBank/DDBJ databases">
        <title>Proteomics and genomics reveal pathogen-plant mechanisms compatible with a hemibiotrophic lifestyle of Diplodia corticola.</title>
        <authorList>
            <person name="Fernandes I."/>
            <person name="De Jonge R."/>
            <person name="Van De Peer Y."/>
            <person name="Devreese B."/>
            <person name="Alves A."/>
            <person name="Esteves A.C."/>
        </authorList>
    </citation>
    <scope>NUCLEOTIDE SEQUENCE [LARGE SCALE GENOMIC DNA]</scope>
    <source>
        <strain evidence="2 3">CBS 112549</strain>
    </source>
</reference>
<sequence length="499" mass="55430">MYLVTTVSPVFFTGAMQINVTKAPFTLTTRIENMTTVRASSQEWLSDQELQAISSLNRSQPEMLPIRQCVEAYSKPFQNTYRNLFVVLDTAESNTVLSTRTSSPRDIQPYSWICDGTRANSTGFCSNQNLQESAVSWSLDGDRVKYCLCERAAGLCELNFHHTLLIIVISANAAKLVAMLVLLNFFDESALITLGDAIASFMDEPDPTTRGMCLADHKVFCSKRNTDGASTWTCQKRRYTPNGYPVRWFRTVSFGQWVRTFSIMICVLLATIVLCVTATRHVAKVNPDQDMSLKGLFSMGFGALRISSTLTNISSRIEVLVIVANIPQLVLSFAYVLVNRVLSGMASSREWASFAHKRAGLRVTRALGEQRSTYYLQLPYSLAVPQIATSIAVHYIVSQSVFASRVQIYDYLAQGQQFDEYRALGFSAIAIIAGIVLWFFIMAALLGLGLVKNRPGMPPVGFWSAAISAACHPPRFPQNTSLKKVMWGEIKPYGSHDAT</sequence>
<proteinExistence type="predicted"/>
<name>A0A1J9QN20_9PEZI</name>
<evidence type="ECO:0000313" key="3">
    <source>
        <dbReference type="Proteomes" id="UP000183809"/>
    </source>
</evidence>
<keyword evidence="1" id="KW-1133">Transmembrane helix</keyword>